<evidence type="ECO:0000313" key="3">
    <source>
        <dbReference type="Proteomes" id="UP000827092"/>
    </source>
</evidence>
<feature type="transmembrane region" description="Helical" evidence="1">
    <location>
        <begin position="63"/>
        <end position="82"/>
    </location>
</feature>
<evidence type="ECO:0000256" key="1">
    <source>
        <dbReference type="SAM" id="Phobius"/>
    </source>
</evidence>
<evidence type="ECO:0000313" key="2">
    <source>
        <dbReference type="EMBL" id="KAG8201840.1"/>
    </source>
</evidence>
<sequence length="121" mass="13752">MMASLADVKRELHIQDGDNRCDEVKDKEEHRIDAHKEMRDNVGLMWPVENIANVGLVTLVDSVNVMALNVIVMFLNVFMMFLKVPWVSSTFSQDLHASSLAMIKILLFDNKGIRFPGTQGY</sequence>
<dbReference type="EMBL" id="JAFNEN010000002">
    <property type="protein sequence ID" value="KAG8201840.1"/>
    <property type="molecule type" value="Genomic_DNA"/>
</dbReference>
<keyword evidence="1" id="KW-1133">Transmembrane helix</keyword>
<protein>
    <submittedName>
        <fullName evidence="2">Uncharacterized protein</fullName>
    </submittedName>
</protein>
<gene>
    <name evidence="2" type="ORF">JTE90_027320</name>
</gene>
<keyword evidence="1" id="KW-0472">Membrane</keyword>
<organism evidence="2 3">
    <name type="scientific">Oedothorax gibbosus</name>
    <dbReference type="NCBI Taxonomy" id="931172"/>
    <lineage>
        <taxon>Eukaryota</taxon>
        <taxon>Metazoa</taxon>
        <taxon>Ecdysozoa</taxon>
        <taxon>Arthropoda</taxon>
        <taxon>Chelicerata</taxon>
        <taxon>Arachnida</taxon>
        <taxon>Araneae</taxon>
        <taxon>Araneomorphae</taxon>
        <taxon>Entelegynae</taxon>
        <taxon>Araneoidea</taxon>
        <taxon>Linyphiidae</taxon>
        <taxon>Erigoninae</taxon>
        <taxon>Oedothorax</taxon>
    </lineage>
</organism>
<accession>A0AAV6VYX3</accession>
<keyword evidence="1" id="KW-0812">Transmembrane</keyword>
<name>A0AAV6VYX3_9ARAC</name>
<proteinExistence type="predicted"/>
<dbReference type="Proteomes" id="UP000827092">
    <property type="component" value="Unassembled WGS sequence"/>
</dbReference>
<reference evidence="2 3" key="1">
    <citation type="journal article" date="2022" name="Nat. Ecol. Evol.">
        <title>A masculinizing supergene underlies an exaggerated male reproductive morph in a spider.</title>
        <authorList>
            <person name="Hendrickx F."/>
            <person name="De Corte Z."/>
            <person name="Sonet G."/>
            <person name="Van Belleghem S.M."/>
            <person name="Kostlbacher S."/>
            <person name="Vangestel C."/>
        </authorList>
    </citation>
    <scope>NUCLEOTIDE SEQUENCE [LARGE SCALE GENOMIC DNA]</scope>
    <source>
        <strain evidence="2">W744_W776</strain>
    </source>
</reference>
<keyword evidence="3" id="KW-1185">Reference proteome</keyword>
<dbReference type="AlphaFoldDB" id="A0AAV6VYX3"/>
<comment type="caution">
    <text evidence="2">The sequence shown here is derived from an EMBL/GenBank/DDBJ whole genome shotgun (WGS) entry which is preliminary data.</text>
</comment>